<dbReference type="RefSeq" id="WP_131154126.1">
    <property type="nucleotide sequence ID" value="NZ_CP036402.1"/>
</dbReference>
<reference evidence="2 3" key="1">
    <citation type="submission" date="2019-01" db="EMBL/GenBank/DDBJ databases">
        <title>Egibacter rhizosphaerae EGI 80759T.</title>
        <authorList>
            <person name="Chen D.-D."/>
            <person name="Tian Y."/>
            <person name="Jiao J.-Y."/>
            <person name="Zhang X.-T."/>
            <person name="Zhang Y.-G."/>
            <person name="Zhang Y."/>
            <person name="Xiao M."/>
            <person name="Shu W.-S."/>
            <person name="Li W.-J."/>
        </authorList>
    </citation>
    <scope>NUCLEOTIDE SEQUENCE [LARGE SCALE GENOMIC DNA]</scope>
    <source>
        <strain evidence="2 3">EGI 80759</strain>
    </source>
</reference>
<feature type="compositionally biased region" description="Acidic residues" evidence="1">
    <location>
        <begin position="54"/>
        <end position="78"/>
    </location>
</feature>
<feature type="region of interest" description="Disordered" evidence="1">
    <location>
        <begin position="29"/>
        <end position="146"/>
    </location>
</feature>
<dbReference type="KEGG" id="erz:ER308_05970"/>
<dbReference type="EMBL" id="CP036402">
    <property type="protein sequence ID" value="QBI19129.1"/>
    <property type="molecule type" value="Genomic_DNA"/>
</dbReference>
<name>A0A411YD49_9ACTN</name>
<evidence type="ECO:0000313" key="3">
    <source>
        <dbReference type="Proteomes" id="UP000291469"/>
    </source>
</evidence>
<feature type="compositionally biased region" description="Basic and acidic residues" evidence="1">
    <location>
        <begin position="107"/>
        <end position="132"/>
    </location>
</feature>
<gene>
    <name evidence="2" type="ORF">ER308_05970</name>
</gene>
<feature type="compositionally biased region" description="Low complexity" evidence="1">
    <location>
        <begin position="90"/>
        <end position="103"/>
    </location>
</feature>
<protein>
    <submittedName>
        <fullName evidence="2">Uncharacterized protein</fullName>
    </submittedName>
</protein>
<evidence type="ECO:0000256" key="1">
    <source>
        <dbReference type="SAM" id="MobiDB-lite"/>
    </source>
</evidence>
<dbReference type="Proteomes" id="UP000291469">
    <property type="component" value="Chromosome"/>
</dbReference>
<feature type="region of interest" description="Disordered" evidence="1">
    <location>
        <begin position="229"/>
        <end position="250"/>
    </location>
</feature>
<evidence type="ECO:0000313" key="2">
    <source>
        <dbReference type="EMBL" id="QBI19129.1"/>
    </source>
</evidence>
<accession>A0A411YD49</accession>
<proteinExistence type="predicted"/>
<dbReference type="AlphaFoldDB" id="A0A411YD49"/>
<sequence length="250" mass="25765">MDPRRRIVIASGIGTFALGAGIAAVVALAGPGSGTGADEAGEDDGPRELAESDAPPEAEEEAPPGDEDSTEGDTLDGEDVVRPPPEEPGPIESEGPSPVTPEGEGPGDEHEPDRAAAAELERAEVTRGDDGVLARLDLGGPPPDDTEGLLLWSVELAVDGEPQALVSVQQEGEGFVTGVLDWSTGEQEPLPDDAVTIDGPTLELRVPEEELPELTGDVGWAATTQLDGAWGARIPGNPHDTDPEFAPLDE</sequence>
<organism evidence="2 3">
    <name type="scientific">Egibacter rhizosphaerae</name>
    <dbReference type="NCBI Taxonomy" id="1670831"/>
    <lineage>
        <taxon>Bacteria</taxon>
        <taxon>Bacillati</taxon>
        <taxon>Actinomycetota</taxon>
        <taxon>Nitriliruptoria</taxon>
        <taxon>Egibacterales</taxon>
        <taxon>Egibacteraceae</taxon>
        <taxon>Egibacter</taxon>
    </lineage>
</organism>
<keyword evidence="3" id="KW-1185">Reference proteome</keyword>